<dbReference type="AlphaFoldDB" id="A0A397PCB9"/>
<dbReference type="RefSeq" id="WP_119062402.1">
    <property type="nucleotide sequence ID" value="NZ_QXDF01000004.1"/>
</dbReference>
<dbReference type="NCBIfam" id="NF002769">
    <property type="entry name" value="PRK02853.1"/>
    <property type="match status" value="1"/>
</dbReference>
<evidence type="ECO:0000313" key="3">
    <source>
        <dbReference type="Proteomes" id="UP000266273"/>
    </source>
</evidence>
<dbReference type="Pfam" id="PF06793">
    <property type="entry name" value="UPF0262"/>
    <property type="match status" value="1"/>
</dbReference>
<keyword evidence="3" id="KW-1185">Reference proteome</keyword>
<comment type="similarity">
    <text evidence="1">Belongs to the UPF0262 family.</text>
</comment>
<accession>A0A397PCB9</accession>
<evidence type="ECO:0000256" key="1">
    <source>
        <dbReference type="HAMAP-Rule" id="MF_00678"/>
    </source>
</evidence>
<dbReference type="PIRSF" id="PIRSF032146">
    <property type="entry name" value="UCP032146"/>
    <property type="match status" value="1"/>
</dbReference>
<dbReference type="EMBL" id="QXDF01000004">
    <property type="protein sequence ID" value="RIA47220.1"/>
    <property type="molecule type" value="Genomic_DNA"/>
</dbReference>
<protein>
    <recommendedName>
        <fullName evidence="1">UPF0262 protein BXY53_2602</fullName>
    </recommendedName>
</protein>
<gene>
    <name evidence="2" type="ORF">BXY53_2602</name>
</gene>
<reference evidence="2 3" key="1">
    <citation type="submission" date="2018-08" db="EMBL/GenBank/DDBJ databases">
        <title>Genomic Encyclopedia of Archaeal and Bacterial Type Strains, Phase II (KMG-II): from individual species to whole genera.</title>
        <authorList>
            <person name="Goeker M."/>
        </authorList>
    </citation>
    <scope>NUCLEOTIDE SEQUENCE [LARGE SCALE GENOMIC DNA]</scope>
    <source>
        <strain evidence="2 3">DSM 5002</strain>
    </source>
</reference>
<sequence length="164" mass="18878">MTDDPETPERRDRLIDIMLDEKSISHNSPEVQHERKVAIFDLLEENTFMLANGTPGPFRLHLEIVENRLAFHVAQDDGAHAMTFLLSLSPFRKIIKDYFLVCESYYAAIKSEPPSRIEALDMGRRGLHNEGTQLLQQRLQGKISVDFDTARRLFTLICALHWKG</sequence>
<organism evidence="2 3">
    <name type="scientific">Dichotomicrobium thermohalophilum</name>
    <dbReference type="NCBI Taxonomy" id="933063"/>
    <lineage>
        <taxon>Bacteria</taxon>
        <taxon>Pseudomonadati</taxon>
        <taxon>Pseudomonadota</taxon>
        <taxon>Alphaproteobacteria</taxon>
        <taxon>Hyphomicrobiales</taxon>
        <taxon>Hyphomicrobiaceae</taxon>
        <taxon>Dichotomicrobium</taxon>
    </lineage>
</organism>
<evidence type="ECO:0000313" key="2">
    <source>
        <dbReference type="EMBL" id="RIA47220.1"/>
    </source>
</evidence>
<dbReference type="Proteomes" id="UP000266273">
    <property type="component" value="Unassembled WGS sequence"/>
</dbReference>
<comment type="caution">
    <text evidence="2">The sequence shown here is derived from an EMBL/GenBank/DDBJ whole genome shotgun (WGS) entry which is preliminary data.</text>
</comment>
<dbReference type="InterPro" id="IPR008321">
    <property type="entry name" value="UCP032146"/>
</dbReference>
<proteinExistence type="inferred from homology"/>
<dbReference type="HAMAP" id="MF_00678">
    <property type="entry name" value="UPF0262"/>
    <property type="match status" value="1"/>
</dbReference>
<name>A0A397PCB9_9HYPH</name>
<dbReference type="OrthoDB" id="9798434at2"/>